<feature type="domain" description="Reelin" evidence="2">
    <location>
        <begin position="18"/>
        <end position="179"/>
    </location>
</feature>
<dbReference type="PROSITE" id="PS51019">
    <property type="entry name" value="REELIN"/>
    <property type="match status" value="1"/>
</dbReference>
<accession>A0AA88MJQ2</accession>
<reference evidence="3" key="1">
    <citation type="submission" date="2023-07" db="EMBL/GenBank/DDBJ databases">
        <title>Chromosome-level Genome Assembly of Striped Snakehead (Channa striata).</title>
        <authorList>
            <person name="Liu H."/>
        </authorList>
    </citation>
    <scope>NUCLEOTIDE SEQUENCE</scope>
    <source>
        <strain evidence="3">Gz</strain>
        <tissue evidence="3">Muscle</tissue>
    </source>
</reference>
<evidence type="ECO:0000259" key="2">
    <source>
        <dbReference type="PROSITE" id="PS51019"/>
    </source>
</evidence>
<name>A0AA88MJQ2_CHASR</name>
<evidence type="ECO:0000256" key="1">
    <source>
        <dbReference type="ARBA" id="ARBA00009195"/>
    </source>
</evidence>
<dbReference type="Pfam" id="PF02014">
    <property type="entry name" value="Reeler"/>
    <property type="match status" value="1"/>
</dbReference>
<dbReference type="InterPro" id="IPR051237">
    <property type="entry name" value="Ferric-chelate_Red/DefProt"/>
</dbReference>
<organism evidence="3 4">
    <name type="scientific">Channa striata</name>
    <name type="common">Snakehead murrel</name>
    <name type="synonym">Ophicephalus striatus</name>
    <dbReference type="NCBI Taxonomy" id="64152"/>
    <lineage>
        <taxon>Eukaryota</taxon>
        <taxon>Metazoa</taxon>
        <taxon>Chordata</taxon>
        <taxon>Craniata</taxon>
        <taxon>Vertebrata</taxon>
        <taxon>Euteleostomi</taxon>
        <taxon>Actinopterygii</taxon>
        <taxon>Neopterygii</taxon>
        <taxon>Teleostei</taxon>
        <taxon>Neoteleostei</taxon>
        <taxon>Acanthomorphata</taxon>
        <taxon>Anabantaria</taxon>
        <taxon>Anabantiformes</taxon>
        <taxon>Channoidei</taxon>
        <taxon>Channidae</taxon>
        <taxon>Channa</taxon>
    </lineage>
</organism>
<keyword evidence="4" id="KW-1185">Reference proteome</keyword>
<dbReference type="PANTHER" id="PTHR45828:SF32">
    <property type="entry name" value="SI:DKEY-251I10.2"/>
    <property type="match status" value="1"/>
</dbReference>
<evidence type="ECO:0000313" key="4">
    <source>
        <dbReference type="Proteomes" id="UP001187415"/>
    </source>
</evidence>
<dbReference type="PANTHER" id="PTHR45828">
    <property type="entry name" value="CYTOCHROME B561/FERRIC REDUCTASE TRANSMEMBRANE"/>
    <property type="match status" value="1"/>
</dbReference>
<dbReference type="AlphaFoldDB" id="A0AA88MJQ2"/>
<sequence length="198" mass="21427">MINEQRDEPKRVKHTTVLCFARGYPTGAPSGACEDMMPRHVGVQPQPSPTPYTLLTNTRTYQPGTPITVTITGPEYRGLLLEARTGSSTNALGSWQLPPPDTRFLQCSGNPQGAVTHSNTNLKGNATVYSWIPSDSTGPVYFKATVAQQRTVYWVNVRSDTLTRGKTGGLGLATSAGSPKEKSLLLVLMCFLLFQVLG</sequence>
<comment type="similarity">
    <text evidence="1">Belongs to the FRRS1 family.</text>
</comment>
<gene>
    <name evidence="3" type="ORF">Q5P01_014404</name>
</gene>
<dbReference type="Gene3D" id="2.60.40.4060">
    <property type="entry name" value="Reeler domain"/>
    <property type="match status" value="1"/>
</dbReference>
<dbReference type="Proteomes" id="UP001187415">
    <property type="component" value="Unassembled WGS sequence"/>
</dbReference>
<dbReference type="FunFam" id="2.60.40.4060:FF:000003">
    <property type="entry name" value="Ferric chelate reductase 1"/>
    <property type="match status" value="1"/>
</dbReference>
<dbReference type="GO" id="GO:0016020">
    <property type="term" value="C:membrane"/>
    <property type="evidence" value="ECO:0007669"/>
    <property type="project" value="TreeGrafter"/>
</dbReference>
<dbReference type="InterPro" id="IPR042307">
    <property type="entry name" value="Reeler_sf"/>
</dbReference>
<dbReference type="CDD" id="cd08544">
    <property type="entry name" value="Reeler"/>
    <property type="match status" value="1"/>
</dbReference>
<dbReference type="InterPro" id="IPR002861">
    <property type="entry name" value="Reeler_dom"/>
</dbReference>
<protein>
    <recommendedName>
        <fullName evidence="2">Reelin domain-containing protein</fullName>
    </recommendedName>
</protein>
<comment type="caution">
    <text evidence="3">The sequence shown here is derived from an EMBL/GenBank/DDBJ whole genome shotgun (WGS) entry which is preliminary data.</text>
</comment>
<dbReference type="EMBL" id="JAUPFM010000011">
    <property type="protein sequence ID" value="KAK2837192.1"/>
    <property type="molecule type" value="Genomic_DNA"/>
</dbReference>
<proteinExistence type="inferred from homology"/>
<evidence type="ECO:0000313" key="3">
    <source>
        <dbReference type="EMBL" id="KAK2837192.1"/>
    </source>
</evidence>